<accession>A0AAE1P6P7</accession>
<feature type="region of interest" description="Disordered" evidence="1">
    <location>
        <begin position="24"/>
        <end position="58"/>
    </location>
</feature>
<reference evidence="2" key="1">
    <citation type="submission" date="2023-11" db="EMBL/GenBank/DDBJ databases">
        <title>Genome assemblies of two species of porcelain crab, Petrolisthes cinctipes and Petrolisthes manimaculis (Anomura: Porcellanidae).</title>
        <authorList>
            <person name="Angst P."/>
        </authorList>
    </citation>
    <scope>NUCLEOTIDE SEQUENCE</scope>
    <source>
        <strain evidence="2">PB745_02</strain>
        <tissue evidence="2">Gill</tissue>
    </source>
</reference>
<dbReference type="EMBL" id="JAWZYT010002820">
    <property type="protein sequence ID" value="KAK4301827.1"/>
    <property type="molecule type" value="Genomic_DNA"/>
</dbReference>
<dbReference type="Proteomes" id="UP001292094">
    <property type="component" value="Unassembled WGS sequence"/>
</dbReference>
<evidence type="ECO:0000313" key="2">
    <source>
        <dbReference type="EMBL" id="KAK4301827.1"/>
    </source>
</evidence>
<gene>
    <name evidence="2" type="ORF">Pmani_026050</name>
</gene>
<name>A0AAE1P6P7_9EUCA</name>
<comment type="caution">
    <text evidence="2">The sequence shown here is derived from an EMBL/GenBank/DDBJ whole genome shotgun (WGS) entry which is preliminary data.</text>
</comment>
<protein>
    <submittedName>
        <fullName evidence="2">Uncharacterized protein</fullName>
    </submittedName>
</protein>
<keyword evidence="3" id="KW-1185">Reference proteome</keyword>
<sequence length="144" mass="15087">MVVVAAMSSGMRKLAEVVRVLRKPSPDTHCSVPPPPHTTGPPNTPLHPSASHTGPPPALPPYCLPPRFLSVLSTLALPAPFLFPLGLLSPRPQPPFTQLPAFHPTPCLSPNSLPFTQLPAIHPTACLSPKSLPPLLSSSTASIA</sequence>
<evidence type="ECO:0000256" key="1">
    <source>
        <dbReference type="SAM" id="MobiDB-lite"/>
    </source>
</evidence>
<organism evidence="2 3">
    <name type="scientific">Petrolisthes manimaculis</name>
    <dbReference type="NCBI Taxonomy" id="1843537"/>
    <lineage>
        <taxon>Eukaryota</taxon>
        <taxon>Metazoa</taxon>
        <taxon>Ecdysozoa</taxon>
        <taxon>Arthropoda</taxon>
        <taxon>Crustacea</taxon>
        <taxon>Multicrustacea</taxon>
        <taxon>Malacostraca</taxon>
        <taxon>Eumalacostraca</taxon>
        <taxon>Eucarida</taxon>
        <taxon>Decapoda</taxon>
        <taxon>Pleocyemata</taxon>
        <taxon>Anomura</taxon>
        <taxon>Galatheoidea</taxon>
        <taxon>Porcellanidae</taxon>
        <taxon>Petrolisthes</taxon>
    </lineage>
</organism>
<evidence type="ECO:0000313" key="3">
    <source>
        <dbReference type="Proteomes" id="UP001292094"/>
    </source>
</evidence>
<dbReference type="AlphaFoldDB" id="A0AAE1P6P7"/>
<proteinExistence type="predicted"/>
<feature type="compositionally biased region" description="Pro residues" evidence="1">
    <location>
        <begin position="32"/>
        <end position="45"/>
    </location>
</feature>